<reference evidence="1" key="1">
    <citation type="submission" date="2016-01" db="EMBL/GenBank/DDBJ databases">
        <authorList>
            <person name="Mcilroy J.S."/>
            <person name="Karst M S."/>
            <person name="Albertsen M."/>
        </authorList>
    </citation>
    <scope>NUCLEOTIDE SEQUENCE</scope>
    <source>
        <strain evidence="1">Cfx-K</strain>
    </source>
</reference>
<name>A0A160T7E2_9CHLR</name>
<dbReference type="Proteomes" id="UP000215027">
    <property type="component" value="Chromosome II"/>
</dbReference>
<dbReference type="KEGG" id="pbf:CFX0092_B0358"/>
<evidence type="ECO:0008006" key="3">
    <source>
        <dbReference type="Google" id="ProtNLM"/>
    </source>
</evidence>
<gene>
    <name evidence="1" type="ORF">CFX0092_B0358</name>
</gene>
<protein>
    <recommendedName>
        <fullName evidence="3">Transcriptional regulator</fullName>
    </recommendedName>
</protein>
<keyword evidence="2" id="KW-1185">Reference proteome</keyword>
<dbReference type="InterPro" id="IPR036086">
    <property type="entry name" value="ParB/Sulfiredoxin_sf"/>
</dbReference>
<organism evidence="1 2">
    <name type="scientific">Candidatus Promineifilum breve</name>
    <dbReference type="NCBI Taxonomy" id="1806508"/>
    <lineage>
        <taxon>Bacteria</taxon>
        <taxon>Bacillati</taxon>
        <taxon>Chloroflexota</taxon>
        <taxon>Ardenticatenia</taxon>
        <taxon>Candidatus Promineifilales</taxon>
        <taxon>Candidatus Promineifilaceae</taxon>
        <taxon>Candidatus Promineifilum</taxon>
    </lineage>
</organism>
<accession>A0A160T7E2</accession>
<evidence type="ECO:0000313" key="2">
    <source>
        <dbReference type="Proteomes" id="UP000215027"/>
    </source>
</evidence>
<dbReference type="EMBL" id="LN890656">
    <property type="protein sequence ID" value="CUS05892.1"/>
    <property type="molecule type" value="Genomic_DNA"/>
</dbReference>
<sequence>MYDSLAQDDFEKAYLRSTWRKMIARVTGRSNELLPFDEVRSALPYRGQRDIGLRTVPLDLIVGSVGRYRDFDRAFLPTQRQTTDRWVNISKARYKDVPLPPVELYKIGEVYFVKDGNHRVSVARDRDQVDIDAYVTEIDIPFRLTADMDIDTVLHEKEYGRLVQQTRLDELRPEVDLHLSNPAEYERLLGHIDAHHYYLGTERQADVGYEDAVLSWYDSVYRPLVETIEAEGLLQQFPKMTTADLYLRVSEYQWLVREAAQDTLLDEEARAGATARMAEIYRQRVVRRVIRTLRHETWIDTMIRDKEYAAFLERTRLRDLRPEAEILASLPGKYEKILEHIHVHQYYLGLDQQRDVSYEEAVASWYDNVYLPTIQPIRQQGLLAQFPGRTETDAYIWIIEHREALGEEVGE</sequence>
<dbReference type="SUPFAM" id="SSF110849">
    <property type="entry name" value="ParB/Sulfiredoxin"/>
    <property type="match status" value="1"/>
</dbReference>
<evidence type="ECO:0000313" key="1">
    <source>
        <dbReference type="EMBL" id="CUS05892.1"/>
    </source>
</evidence>
<dbReference type="AlphaFoldDB" id="A0A160T7E2"/>
<dbReference type="RefSeq" id="WP_095045242.1">
    <property type="nucleotide sequence ID" value="NZ_LN890656.1"/>
</dbReference>
<dbReference type="OrthoDB" id="1100724at2"/>
<proteinExistence type="predicted"/>